<comment type="caution">
    <text evidence="1">The sequence shown here is derived from an EMBL/GenBank/DDBJ whole genome shotgun (WGS) entry which is preliminary data.</text>
</comment>
<name>X0YWZ3_9ZZZZ</name>
<reference evidence="1" key="1">
    <citation type="journal article" date="2014" name="Front. Microbiol.">
        <title>High frequency of phylogenetically diverse reductive dehalogenase-homologous genes in deep subseafloor sedimentary metagenomes.</title>
        <authorList>
            <person name="Kawai M."/>
            <person name="Futagami T."/>
            <person name="Toyoda A."/>
            <person name="Takaki Y."/>
            <person name="Nishi S."/>
            <person name="Hori S."/>
            <person name="Arai W."/>
            <person name="Tsubouchi T."/>
            <person name="Morono Y."/>
            <person name="Uchiyama I."/>
            <person name="Ito T."/>
            <person name="Fujiyama A."/>
            <person name="Inagaki F."/>
            <person name="Takami H."/>
        </authorList>
    </citation>
    <scope>NUCLEOTIDE SEQUENCE</scope>
    <source>
        <strain evidence="1">Expedition CK06-06</strain>
    </source>
</reference>
<proteinExistence type="predicted"/>
<evidence type="ECO:0008006" key="2">
    <source>
        <dbReference type="Google" id="ProtNLM"/>
    </source>
</evidence>
<protein>
    <recommendedName>
        <fullName evidence="2">Carboxypeptidase regulatory-like domain-containing protein</fullName>
    </recommendedName>
</protein>
<dbReference type="EMBL" id="BART01003740">
    <property type="protein sequence ID" value="GAG60745.1"/>
    <property type="molecule type" value="Genomic_DNA"/>
</dbReference>
<sequence>MPKHTSSFILLFLSSLILLSLLPGCLPSAPEPITGTIYGYVALPDDTAKDLTGYSPIPGATVTIVDAEGVTHTVVTDEDGYYCFNNISIKTNTIINIRKDTEGGGKLIYKDVVPLAVSIEEDYDAGIADAESTGTALVVEELVNLGQVQEDIDLDEITSSDGFDELKEDIQQAQEDNQDINIDNLIITQLEE</sequence>
<dbReference type="InterPro" id="IPR013783">
    <property type="entry name" value="Ig-like_fold"/>
</dbReference>
<organism evidence="1">
    <name type="scientific">marine sediment metagenome</name>
    <dbReference type="NCBI Taxonomy" id="412755"/>
    <lineage>
        <taxon>unclassified sequences</taxon>
        <taxon>metagenomes</taxon>
        <taxon>ecological metagenomes</taxon>
    </lineage>
</organism>
<dbReference type="Gene3D" id="2.60.40.10">
    <property type="entry name" value="Immunoglobulins"/>
    <property type="match status" value="1"/>
</dbReference>
<gene>
    <name evidence="1" type="ORF">S01H4_10007</name>
</gene>
<evidence type="ECO:0000313" key="1">
    <source>
        <dbReference type="EMBL" id="GAG60745.1"/>
    </source>
</evidence>
<dbReference type="SUPFAM" id="SSF49478">
    <property type="entry name" value="Cna protein B-type domain"/>
    <property type="match status" value="1"/>
</dbReference>
<accession>X0YWZ3</accession>
<feature type="non-terminal residue" evidence="1">
    <location>
        <position position="192"/>
    </location>
</feature>
<dbReference type="AlphaFoldDB" id="X0YWZ3"/>